<gene>
    <name evidence="1" type="ORF">GCK72_005809</name>
</gene>
<evidence type="ECO:0000313" key="1">
    <source>
        <dbReference type="EMBL" id="KAF1765856.1"/>
    </source>
</evidence>
<dbReference type="KEGG" id="crq:GCK72_005809"/>
<sequence>MPEEIIVDYLRDYVEMKIARPNQFGESDDIVAKGEFKKILQIGLLTYATYQPGSVPGDWFDAIFQFS</sequence>
<protein>
    <submittedName>
        <fullName evidence="1">Uncharacterized protein</fullName>
    </submittedName>
</protein>
<organism evidence="1 2">
    <name type="scientific">Caenorhabditis remanei</name>
    <name type="common">Caenorhabditis vulgaris</name>
    <dbReference type="NCBI Taxonomy" id="31234"/>
    <lineage>
        <taxon>Eukaryota</taxon>
        <taxon>Metazoa</taxon>
        <taxon>Ecdysozoa</taxon>
        <taxon>Nematoda</taxon>
        <taxon>Chromadorea</taxon>
        <taxon>Rhabditida</taxon>
        <taxon>Rhabditina</taxon>
        <taxon>Rhabditomorpha</taxon>
        <taxon>Rhabditoidea</taxon>
        <taxon>Rhabditidae</taxon>
        <taxon>Peloderinae</taxon>
        <taxon>Caenorhabditis</taxon>
    </lineage>
</organism>
<evidence type="ECO:0000313" key="2">
    <source>
        <dbReference type="Proteomes" id="UP000483820"/>
    </source>
</evidence>
<reference evidence="1 2" key="1">
    <citation type="submission" date="2019-12" db="EMBL/GenBank/DDBJ databases">
        <title>Chromosome-level assembly of the Caenorhabditis remanei genome.</title>
        <authorList>
            <person name="Teterina A.A."/>
            <person name="Willis J.H."/>
            <person name="Phillips P.C."/>
        </authorList>
    </citation>
    <scope>NUCLEOTIDE SEQUENCE [LARGE SCALE GENOMIC DNA]</scope>
    <source>
        <strain evidence="1 2">PX506</strain>
        <tissue evidence="1">Whole organism</tissue>
    </source>
</reference>
<dbReference type="RefSeq" id="XP_053589545.1">
    <property type="nucleotide sequence ID" value="XM_053725351.1"/>
</dbReference>
<accession>A0A6A5HGK1</accession>
<dbReference type="CTD" id="78774128"/>
<dbReference type="AlphaFoldDB" id="A0A6A5HGK1"/>
<dbReference type="EMBL" id="WUAV01000002">
    <property type="protein sequence ID" value="KAF1765856.1"/>
    <property type="molecule type" value="Genomic_DNA"/>
</dbReference>
<proteinExistence type="predicted"/>
<dbReference type="Proteomes" id="UP000483820">
    <property type="component" value="Chromosome II"/>
</dbReference>
<name>A0A6A5HGK1_CAERE</name>
<dbReference type="GeneID" id="78774128"/>
<comment type="caution">
    <text evidence="1">The sequence shown here is derived from an EMBL/GenBank/DDBJ whole genome shotgun (WGS) entry which is preliminary data.</text>
</comment>